<comment type="similarity">
    <text evidence="1 3">Belongs to the 3-oxoacid CoA-transferase family.</text>
</comment>
<dbReference type="AlphaFoldDB" id="A0A0G3BTR7"/>
<dbReference type="SMART" id="SM00882">
    <property type="entry name" value="CoA_trans"/>
    <property type="match status" value="1"/>
</dbReference>
<dbReference type="InterPro" id="IPR014388">
    <property type="entry name" value="3-oxoacid_CoA-transferase"/>
</dbReference>
<dbReference type="RefSeq" id="WP_047196571.1">
    <property type="nucleotide sequence ID" value="NZ_CP011371.1"/>
</dbReference>
<dbReference type="PANTHER" id="PTHR43293">
    <property type="entry name" value="ACETATE COA-TRANSFERASE YDIF"/>
    <property type="match status" value="1"/>
</dbReference>
<dbReference type="GO" id="GO:0008775">
    <property type="term" value="F:acetate CoA-transferase activity"/>
    <property type="evidence" value="ECO:0007669"/>
    <property type="project" value="UniProtKB-EC"/>
</dbReference>
<dbReference type="InterPro" id="IPR004165">
    <property type="entry name" value="CoA_trans_fam_I"/>
</dbReference>
<reference evidence="5 6" key="1">
    <citation type="submission" date="2015-05" db="EMBL/GenBank/DDBJ databases">
        <authorList>
            <person name="Tang B."/>
            <person name="Yu Y."/>
        </authorList>
    </citation>
    <scope>NUCLEOTIDE SEQUENCE [LARGE SCALE GENOMIC DNA]</scope>
    <source>
        <strain evidence="5 6">DSM 7029</strain>
    </source>
</reference>
<comment type="catalytic activity">
    <reaction evidence="3">
        <text>an acyl-CoA + acetate = a carboxylate + acetyl-CoA</text>
        <dbReference type="Rhea" id="RHEA:13381"/>
        <dbReference type="ChEBI" id="CHEBI:29067"/>
        <dbReference type="ChEBI" id="CHEBI:30089"/>
        <dbReference type="ChEBI" id="CHEBI:57288"/>
        <dbReference type="ChEBI" id="CHEBI:58342"/>
        <dbReference type="EC" id="2.8.3.8"/>
    </reaction>
</comment>
<gene>
    <name evidence="5" type="primary">pct</name>
    <name evidence="5" type="ORF">AAW51_4737</name>
</gene>
<organism evidence="5 6">
    <name type="scientific">Caldimonas brevitalea</name>
    <dbReference type="NCBI Taxonomy" id="413882"/>
    <lineage>
        <taxon>Bacteria</taxon>
        <taxon>Pseudomonadati</taxon>
        <taxon>Pseudomonadota</taxon>
        <taxon>Betaproteobacteria</taxon>
        <taxon>Burkholderiales</taxon>
        <taxon>Sphaerotilaceae</taxon>
        <taxon>Caldimonas</taxon>
    </lineage>
</organism>
<evidence type="ECO:0000313" key="5">
    <source>
        <dbReference type="EMBL" id="AKJ31428.1"/>
    </source>
</evidence>
<dbReference type="STRING" id="413882.AAW51_4737"/>
<dbReference type="OrthoDB" id="9805230at2"/>
<dbReference type="GO" id="GO:0046952">
    <property type="term" value="P:ketone body catabolic process"/>
    <property type="evidence" value="ECO:0007669"/>
    <property type="project" value="InterPro"/>
</dbReference>
<keyword evidence="6" id="KW-1185">Reference proteome</keyword>
<protein>
    <recommendedName>
        <fullName evidence="3">Acetate CoA-transferase YdiF</fullName>
        <ecNumber evidence="3">2.8.3.8</ecNumber>
    </recommendedName>
</protein>
<evidence type="ECO:0000313" key="6">
    <source>
        <dbReference type="Proteomes" id="UP000035352"/>
    </source>
</evidence>
<dbReference type="Pfam" id="PF01144">
    <property type="entry name" value="CoA_trans"/>
    <property type="match status" value="1"/>
</dbReference>
<dbReference type="SUPFAM" id="SSF100950">
    <property type="entry name" value="NagB/RpiA/CoA transferase-like"/>
    <property type="match status" value="2"/>
</dbReference>
<dbReference type="EC" id="2.8.3.8" evidence="3"/>
<comment type="function">
    <text evidence="3">CoA transferase having broad substrate specificity for short-chain acyl-CoA thioesters with the activity decreasing when the length of the carboxylic acid chain exceeds four carbons.</text>
</comment>
<dbReference type="PATRIC" id="fig|413882.6.peg.4945"/>
<sequence>MKILSADQAASLIQDGWTVVTAGFVGAGHAEAVTAALERRFLAEGAPRDLSLVYAAGQGDRAHRGVNHFGHAGLLKRVIGGHWISAPKLGALVARNEIEAYNWPQGVISHLYRAIAGHKPGVITKIGLHTFVDPRHDGGRLTPRTTESLVELIELRGEEHLFYPSLPVHCALIRATTADEHGNLTTEHEPFHQDLLAIAQAAHNSGGIVIAQVKRLAQAGSLNPNLVRVPGILVDHVVVTEDPNDHWMTFGEAYNPSYTGEVRAPDHAPPPVPLDARKIVQRRAFLELLKLRAPVVNLGVGMPAGIGHIAREEGHRDFTLTVEAGPIGGTPAQLLSFGASANPEAIIDHAAMFDFYDGGGIDIAFLGMAELDPLGNVNVSRFGDKIAGVGGFINITQSARRVVLMGSLTAGGLSVRAGDGRLQIVQEGRVAKVVPQVGHLSFNGPYVSGLGREVLYVTERAVFELREGRLTLCEVAPGIDLRRDVLERCAAPVAVAADLRTMDERVFRDGPMGACGRQRGSLS</sequence>
<feature type="active site" description="5-glutamyl coenzyme A thioester intermediate" evidence="4">
    <location>
        <position position="323"/>
    </location>
</feature>
<evidence type="ECO:0000256" key="4">
    <source>
        <dbReference type="PIRSR" id="PIRSR000858-1"/>
    </source>
</evidence>
<accession>A0A0G3BTR7</accession>
<proteinExistence type="inferred from homology"/>
<dbReference type="PIRSF" id="PIRSF000858">
    <property type="entry name" value="SCOT-t"/>
    <property type="match status" value="1"/>
</dbReference>
<dbReference type="Proteomes" id="UP000035352">
    <property type="component" value="Chromosome"/>
</dbReference>
<dbReference type="KEGG" id="pbh:AAW51_4737"/>
<dbReference type="PANTHER" id="PTHR43293:SF1">
    <property type="entry name" value="ACETATE COA-TRANSFERASE YDIF"/>
    <property type="match status" value="1"/>
</dbReference>
<evidence type="ECO:0000256" key="2">
    <source>
        <dbReference type="ARBA" id="ARBA00022679"/>
    </source>
</evidence>
<dbReference type="EMBL" id="CP011371">
    <property type="protein sequence ID" value="AKJ31428.1"/>
    <property type="molecule type" value="Genomic_DNA"/>
</dbReference>
<evidence type="ECO:0000256" key="1">
    <source>
        <dbReference type="ARBA" id="ARBA00007154"/>
    </source>
</evidence>
<evidence type="ECO:0000256" key="3">
    <source>
        <dbReference type="PIRNR" id="PIRNR000858"/>
    </source>
</evidence>
<keyword evidence="2 3" id="KW-0808">Transferase</keyword>
<name>A0A0G3BTR7_9BURK</name>
<dbReference type="InterPro" id="IPR037171">
    <property type="entry name" value="NagB/RpiA_transferase-like"/>
</dbReference>
<dbReference type="Gene3D" id="3.40.1080.10">
    <property type="entry name" value="Glutaconate Coenzyme A-transferase"/>
    <property type="match status" value="2"/>
</dbReference>